<accession>X6P9G1</accession>
<dbReference type="Proteomes" id="UP000023152">
    <property type="component" value="Unassembled WGS sequence"/>
</dbReference>
<dbReference type="PANTHER" id="PTHR16216:SF2">
    <property type="entry name" value="DYNEIN AXONEMAL ASSEMBLY FACTOR 5"/>
    <property type="match status" value="1"/>
</dbReference>
<dbReference type="InterPro" id="IPR016024">
    <property type="entry name" value="ARM-type_fold"/>
</dbReference>
<dbReference type="InterPro" id="IPR056497">
    <property type="entry name" value="HEAT_DAAF5"/>
</dbReference>
<feature type="coiled-coil region" evidence="1">
    <location>
        <begin position="32"/>
        <end position="59"/>
    </location>
</feature>
<dbReference type="AlphaFoldDB" id="X6P9G1"/>
<proteinExistence type="predicted"/>
<gene>
    <name evidence="4" type="ORF">RFI_02275</name>
</gene>
<dbReference type="Pfam" id="PF24573">
    <property type="entry name" value="HEAT_DAAF5"/>
    <property type="match status" value="1"/>
</dbReference>
<feature type="domain" description="Dynein axonemal assembly factor 5 HEAT-repeat" evidence="3">
    <location>
        <begin position="359"/>
        <end position="532"/>
    </location>
</feature>
<dbReference type="EMBL" id="ASPP01002262">
    <property type="protein sequence ID" value="ETO34811.1"/>
    <property type="molecule type" value="Genomic_DNA"/>
</dbReference>
<evidence type="ECO:0000313" key="5">
    <source>
        <dbReference type="Proteomes" id="UP000023152"/>
    </source>
</evidence>
<comment type="caution">
    <text evidence="4">The sequence shown here is derived from an EMBL/GenBank/DDBJ whole genome shotgun (WGS) entry which is preliminary data.</text>
</comment>
<evidence type="ECO:0000259" key="3">
    <source>
        <dbReference type="Pfam" id="PF24573"/>
    </source>
</evidence>
<name>X6P9G1_RETFI</name>
<dbReference type="SUPFAM" id="SSF48371">
    <property type="entry name" value="ARM repeat"/>
    <property type="match status" value="1"/>
</dbReference>
<reference evidence="4 5" key="1">
    <citation type="journal article" date="2013" name="Curr. Biol.">
        <title>The Genome of the Foraminiferan Reticulomyxa filosa.</title>
        <authorList>
            <person name="Glockner G."/>
            <person name="Hulsmann N."/>
            <person name="Schleicher M."/>
            <person name="Noegel A.A."/>
            <person name="Eichinger L."/>
            <person name="Gallinger C."/>
            <person name="Pawlowski J."/>
            <person name="Sierra R."/>
            <person name="Euteneuer U."/>
            <person name="Pillet L."/>
            <person name="Moustafa A."/>
            <person name="Platzer M."/>
            <person name="Groth M."/>
            <person name="Szafranski K."/>
            <person name="Schliwa M."/>
        </authorList>
    </citation>
    <scope>NUCLEOTIDE SEQUENCE [LARGE SCALE GENOMIC DNA]</scope>
</reference>
<feature type="transmembrane region" description="Helical" evidence="2">
    <location>
        <begin position="171"/>
        <end position="199"/>
    </location>
</feature>
<dbReference type="InterPro" id="IPR052623">
    <property type="entry name" value="DAAF5"/>
</dbReference>
<keyword evidence="2" id="KW-0472">Membrane</keyword>
<sequence>MNEETRTIITITHALNILNEKNNSNYYSQITRIDMMEYLKIVEKEIDNLNNENKIQALKLLLHLLTKEKEIFQLKIFSILIKGIKSIWNLDMIIRYILPTIDYFIENQLDKSEELIIEILSLLYEIVFISKKQSETELKLINNNILKIILFYLKKIIIKPKQYDKNLKIKILKLIIFIGEIINLYLISIQIIDSILFLLNDSYSIVCINCIKVIEFLLIKHKGHEIICKLSGFRENNIVPLEWWYGKEIRFNYFGTLVRHHNYKVRDTFYHMIYQCFMEMPESHDYRTLLLSYLLSGLQDNNENIKNKSFIHIEQIGIKFEKEQQQEQMISYLFYLNEAEQIIKKHFQTSKYILPLPFKHRPCYGSRILITEHFCRIFHAILQELTDWKSDCRYLSLSLLRNCLIYTEEHITPKVPEILNALYNIMSNPEFNDMIEMSKECCNIIGKFVYPFIWIDFFKQIIIIHQSNYQVLFNMLYSCIISCPQTLLSSFYKDIYSIIYSTKLSQQNIYVCDIIQFIKTTINENENICDTYVNEDDNKWRGFYLDIVVLE</sequence>
<evidence type="ECO:0000256" key="2">
    <source>
        <dbReference type="SAM" id="Phobius"/>
    </source>
</evidence>
<keyword evidence="1" id="KW-0175">Coiled coil</keyword>
<dbReference type="PANTHER" id="PTHR16216">
    <property type="entry name" value="DYNEIN ASSEMBLY FACTOR 5, AXONEMAL"/>
    <property type="match status" value="1"/>
</dbReference>
<keyword evidence="5" id="KW-1185">Reference proteome</keyword>
<organism evidence="4 5">
    <name type="scientific">Reticulomyxa filosa</name>
    <dbReference type="NCBI Taxonomy" id="46433"/>
    <lineage>
        <taxon>Eukaryota</taxon>
        <taxon>Sar</taxon>
        <taxon>Rhizaria</taxon>
        <taxon>Retaria</taxon>
        <taxon>Foraminifera</taxon>
        <taxon>Monothalamids</taxon>
        <taxon>Reticulomyxidae</taxon>
        <taxon>Reticulomyxa</taxon>
    </lineage>
</organism>
<protein>
    <recommendedName>
        <fullName evidence="3">Dynein axonemal assembly factor 5 HEAT-repeat domain-containing protein</fullName>
    </recommendedName>
</protein>
<dbReference type="OrthoDB" id="311327at2759"/>
<evidence type="ECO:0000313" key="4">
    <source>
        <dbReference type="EMBL" id="ETO34811.1"/>
    </source>
</evidence>
<keyword evidence="2" id="KW-0812">Transmembrane</keyword>
<evidence type="ECO:0000256" key="1">
    <source>
        <dbReference type="SAM" id="Coils"/>
    </source>
</evidence>
<keyword evidence="2" id="KW-1133">Transmembrane helix</keyword>